<feature type="compositionally biased region" description="Polar residues" evidence="4">
    <location>
        <begin position="315"/>
        <end position="334"/>
    </location>
</feature>
<feature type="region of interest" description="Disordered" evidence="4">
    <location>
        <begin position="555"/>
        <end position="592"/>
    </location>
</feature>
<dbReference type="Proteomes" id="UP000466442">
    <property type="component" value="Unassembled WGS sequence"/>
</dbReference>
<name>A0A6A4JRJ9_APOLU</name>
<evidence type="ECO:0000256" key="3">
    <source>
        <dbReference type="SAM" id="Coils"/>
    </source>
</evidence>
<dbReference type="EMBL" id="WIXP02000014">
    <property type="protein sequence ID" value="KAF6200423.1"/>
    <property type="molecule type" value="Genomic_DNA"/>
</dbReference>
<dbReference type="AlphaFoldDB" id="A0A6A4JRJ9"/>
<feature type="region of interest" description="Disordered" evidence="4">
    <location>
        <begin position="241"/>
        <end position="264"/>
    </location>
</feature>
<keyword evidence="3" id="KW-0175">Coiled coil</keyword>
<dbReference type="OrthoDB" id="341511at2759"/>
<dbReference type="PANTHER" id="PTHR14790:SF15">
    <property type="entry name" value="RECQ-MEDIATED GENOME INSTABILITY PROTEIN 1"/>
    <property type="match status" value="1"/>
</dbReference>
<feature type="compositionally biased region" description="Basic and acidic residues" evidence="4">
    <location>
        <begin position="449"/>
        <end position="482"/>
    </location>
</feature>
<accession>A0A6A4JRJ9</accession>
<feature type="region of interest" description="Disordered" evidence="4">
    <location>
        <begin position="290"/>
        <end position="362"/>
    </location>
</feature>
<organism evidence="8 9">
    <name type="scientific">Apolygus lucorum</name>
    <name type="common">Small green plant bug</name>
    <name type="synonym">Lygocoris lucorum</name>
    <dbReference type="NCBI Taxonomy" id="248454"/>
    <lineage>
        <taxon>Eukaryota</taxon>
        <taxon>Metazoa</taxon>
        <taxon>Ecdysozoa</taxon>
        <taxon>Arthropoda</taxon>
        <taxon>Hexapoda</taxon>
        <taxon>Insecta</taxon>
        <taxon>Pterygota</taxon>
        <taxon>Neoptera</taxon>
        <taxon>Paraneoptera</taxon>
        <taxon>Hemiptera</taxon>
        <taxon>Heteroptera</taxon>
        <taxon>Panheteroptera</taxon>
        <taxon>Cimicomorpha</taxon>
        <taxon>Miridae</taxon>
        <taxon>Mirini</taxon>
        <taxon>Apolygus</taxon>
    </lineage>
</organism>
<protein>
    <recommendedName>
        <fullName evidence="2">RecQ-mediated genome instability protein 1</fullName>
    </recommendedName>
</protein>
<feature type="compositionally biased region" description="Polar residues" evidence="4">
    <location>
        <begin position="290"/>
        <end position="302"/>
    </location>
</feature>
<reference evidence="8" key="1">
    <citation type="journal article" date="2021" name="Mol. Ecol. Resour.">
        <title>Apolygus lucorum genome provides insights into omnivorousness and mesophyll feeding.</title>
        <authorList>
            <person name="Liu Y."/>
            <person name="Liu H."/>
            <person name="Wang H."/>
            <person name="Huang T."/>
            <person name="Liu B."/>
            <person name="Yang B."/>
            <person name="Yin L."/>
            <person name="Li B."/>
            <person name="Zhang Y."/>
            <person name="Zhang S."/>
            <person name="Jiang F."/>
            <person name="Zhang X."/>
            <person name="Ren Y."/>
            <person name="Wang B."/>
            <person name="Wang S."/>
            <person name="Lu Y."/>
            <person name="Wu K."/>
            <person name="Fan W."/>
            <person name="Wang G."/>
        </authorList>
    </citation>
    <scope>NUCLEOTIDE SEQUENCE</scope>
    <source>
        <strain evidence="8">12Hb</strain>
    </source>
</reference>
<dbReference type="Gene3D" id="2.40.50.770">
    <property type="entry name" value="RecQ-mediated genome instability protein Rmi1, C-terminal domain"/>
    <property type="match status" value="1"/>
</dbReference>
<feature type="coiled-coil region" evidence="3">
    <location>
        <begin position="667"/>
        <end position="694"/>
    </location>
</feature>
<comment type="caution">
    <text evidence="8">The sequence shown here is derived from an EMBL/GenBank/DDBJ whole genome shotgun (WGS) entry which is preliminary data.</text>
</comment>
<dbReference type="InterPro" id="IPR013894">
    <property type="entry name" value="RMI1_OB"/>
</dbReference>
<evidence type="ECO:0000256" key="1">
    <source>
        <dbReference type="ARBA" id="ARBA00006395"/>
    </source>
</evidence>
<dbReference type="Pfam" id="PF08585">
    <property type="entry name" value="RMI1_N_C"/>
    <property type="match status" value="1"/>
</dbReference>
<feature type="domain" description="RecQ mediated genome instability protein 1 OB-fold" evidence="5">
    <location>
        <begin position="66"/>
        <end position="205"/>
    </location>
</feature>
<dbReference type="InterPro" id="IPR032199">
    <property type="entry name" value="RMI1_C"/>
</dbReference>
<feature type="domain" description="RecQ-mediated genome instability protein 1 C-terminal OB-fold" evidence="6">
    <location>
        <begin position="593"/>
        <end position="688"/>
    </location>
</feature>
<dbReference type="GO" id="GO:0000166">
    <property type="term" value="F:nucleotide binding"/>
    <property type="evidence" value="ECO:0007669"/>
    <property type="project" value="InterPro"/>
</dbReference>
<dbReference type="Pfam" id="PF16099">
    <property type="entry name" value="RMI1_C"/>
    <property type="match status" value="1"/>
</dbReference>
<proteinExistence type="inferred from homology"/>
<evidence type="ECO:0000256" key="4">
    <source>
        <dbReference type="SAM" id="MobiDB-lite"/>
    </source>
</evidence>
<feature type="compositionally biased region" description="Polar residues" evidence="4">
    <location>
        <begin position="555"/>
        <end position="564"/>
    </location>
</feature>
<feature type="compositionally biased region" description="Low complexity" evidence="4">
    <location>
        <begin position="250"/>
        <end position="262"/>
    </location>
</feature>
<evidence type="ECO:0000313" key="9">
    <source>
        <dbReference type="Proteomes" id="UP000466442"/>
    </source>
</evidence>
<dbReference type="GO" id="GO:0000724">
    <property type="term" value="P:double-strand break repair via homologous recombination"/>
    <property type="evidence" value="ECO:0007669"/>
    <property type="project" value="TreeGrafter"/>
</dbReference>
<evidence type="ECO:0000256" key="2">
    <source>
        <dbReference type="ARBA" id="ARBA00018987"/>
    </source>
</evidence>
<feature type="domain" description="RMI1 N-terminal" evidence="7">
    <location>
        <begin position="14"/>
        <end position="61"/>
    </location>
</feature>
<dbReference type="GO" id="GO:0031422">
    <property type="term" value="C:RecQ family helicase-topoisomerase III complex"/>
    <property type="evidence" value="ECO:0007669"/>
    <property type="project" value="TreeGrafter"/>
</dbReference>
<feature type="compositionally biased region" description="Low complexity" evidence="4">
    <location>
        <begin position="342"/>
        <end position="355"/>
    </location>
</feature>
<dbReference type="SMART" id="SM01161">
    <property type="entry name" value="DUF1767"/>
    <property type="match status" value="1"/>
</dbReference>
<sequence length="820" mass="90603">MSDAVATVCAQMRSRGISIPRDNEWLNACIECFVSNTPRHSPSELFDFVFEQWTLADLTDVAAGTLPTGCSNCTKMILKGQYAVQFNYFINVAVPFHKQLQKIRRPDAQKNLEVDNERQEKDRDAFRDHNNKGSRSLKMEITDGVTTVVGFETTSIPVIKNKIPGEKAVLTGPIEVRKGVLLLNSNNVTLLGGEVDTLLVPNAEENVLARALKQPENPDPYNVENRAPLGGDFVEVEQPNRVPQQQTHVPNSTNPSQSTQQSRNIPQEMLDDDVDDALLASLAEAFENESFVSQESAPTTNVAARKNQPGPANSKPPTNNRHPTSSGVKTQTTPKAPKRRPSTSSASKVQSKQQSITSFLSQPKKVDAPAITRNREPVFDVSSDDFDDDFELLAAQTASLAEQSVLSRKEDSAASHDPQRLKRELEQSYITTSNNAARVAPPSAPPGLDRLESDTSHQKRRKDPIELDVFGRPKIPRGEDYHSSSSTLSSTPEASVFRNPVHEAMSARDSPSNQAGEETFDWLPPPQKANLDHVRPSHEKGKILIDYTDASTLDLNSIPSQRTDSSSASSKTSQPSSSGSRNSAIVSGEPFPPKEFPCKRTIFGKVSKVVNKLQLRNAQWILSAIVEAKGIEMEMDFAPQVLDRIFTITAEEITRQKELIKTDKALKEKFNALLRESQRRIQTLQCEMVETLDKLGCRGNAGTQDCPGLEDRRDKMADLASGVRKGNEARRELALKAPLDREENQDHLDLQALESLAEWVREASQEDKVFLGSEDHEVHRALQDSASIAILQQGTSRDRKRKFGTSLLARNADSTAVIGP</sequence>
<evidence type="ECO:0000259" key="6">
    <source>
        <dbReference type="Pfam" id="PF16099"/>
    </source>
</evidence>
<dbReference type="GO" id="GO:0016604">
    <property type="term" value="C:nuclear body"/>
    <property type="evidence" value="ECO:0007669"/>
    <property type="project" value="TreeGrafter"/>
</dbReference>
<dbReference type="Pfam" id="PF21000">
    <property type="entry name" value="RMI1_N_N"/>
    <property type="match status" value="1"/>
</dbReference>
<evidence type="ECO:0000259" key="5">
    <source>
        <dbReference type="Pfam" id="PF08585"/>
    </source>
</evidence>
<feature type="compositionally biased region" description="Basic and acidic residues" evidence="4">
    <location>
        <begin position="407"/>
        <end position="426"/>
    </location>
</feature>
<dbReference type="InterPro" id="IPR042470">
    <property type="entry name" value="RMI1_N_C_sf"/>
</dbReference>
<evidence type="ECO:0000313" key="8">
    <source>
        <dbReference type="EMBL" id="KAF6200423.1"/>
    </source>
</evidence>
<dbReference type="GO" id="GO:0000712">
    <property type="term" value="P:resolution of meiotic recombination intermediates"/>
    <property type="evidence" value="ECO:0007669"/>
    <property type="project" value="TreeGrafter"/>
</dbReference>
<feature type="region of interest" description="Disordered" evidence="4">
    <location>
        <begin position="401"/>
        <end position="537"/>
    </location>
</feature>
<comment type="similarity">
    <text evidence="1">Belongs to the RMI1 family.</text>
</comment>
<dbReference type="PANTHER" id="PTHR14790">
    <property type="entry name" value="RECQ-MEDIATED GENOME INSTABILITY PROTEIN 1 RMI1"/>
    <property type="match status" value="1"/>
</dbReference>
<gene>
    <name evidence="8" type="ORF">GE061_006726</name>
</gene>
<dbReference type="InterPro" id="IPR049363">
    <property type="entry name" value="RMI1_N"/>
</dbReference>
<feature type="region of interest" description="Disordered" evidence="4">
    <location>
        <begin position="107"/>
        <end position="133"/>
    </location>
</feature>
<keyword evidence="9" id="KW-1185">Reference proteome</keyword>
<evidence type="ECO:0000259" key="7">
    <source>
        <dbReference type="Pfam" id="PF21000"/>
    </source>
</evidence>
<feature type="compositionally biased region" description="Low complexity" evidence="4">
    <location>
        <begin position="565"/>
        <end position="580"/>
    </location>
</feature>